<feature type="compositionally biased region" description="Polar residues" evidence="1">
    <location>
        <begin position="609"/>
        <end position="625"/>
    </location>
</feature>
<dbReference type="AlphaFoldDB" id="A0A2B7XDB3"/>
<evidence type="ECO:0000313" key="4">
    <source>
        <dbReference type="EMBL" id="PGH06935.1"/>
    </source>
</evidence>
<evidence type="ECO:0008006" key="6">
    <source>
        <dbReference type="Google" id="ProtNLM"/>
    </source>
</evidence>
<dbReference type="Pfam" id="PF20497">
    <property type="entry name" value="SWI-SNF_Ssr4_C"/>
    <property type="match status" value="1"/>
</dbReference>
<feature type="domain" description="SWI/SNF and RSC complexes subunit Ssr4 C-terminal" evidence="3">
    <location>
        <begin position="273"/>
        <end position="707"/>
    </location>
</feature>
<dbReference type="STRING" id="1447875.A0A2B7XDB3"/>
<feature type="domain" description="SWI/SNF and RSC complexes subunit Ssr4 N-terminal" evidence="2">
    <location>
        <begin position="3"/>
        <end position="212"/>
    </location>
</feature>
<comment type="caution">
    <text evidence="4">The sequence shown here is derived from an EMBL/GenBank/DDBJ whole genome shotgun (WGS) entry which is preliminary data.</text>
</comment>
<proteinExistence type="predicted"/>
<feature type="region of interest" description="Disordered" evidence="1">
    <location>
        <begin position="484"/>
        <end position="652"/>
    </location>
</feature>
<evidence type="ECO:0000259" key="3">
    <source>
        <dbReference type="Pfam" id="PF20497"/>
    </source>
</evidence>
<keyword evidence="5" id="KW-1185">Reference proteome</keyword>
<feature type="compositionally biased region" description="Low complexity" evidence="1">
    <location>
        <begin position="549"/>
        <end position="574"/>
    </location>
</feature>
<dbReference type="GO" id="GO:0006338">
    <property type="term" value="P:chromatin remodeling"/>
    <property type="evidence" value="ECO:0007669"/>
    <property type="project" value="InterPro"/>
</dbReference>
<sequence length="717" mass="77249">MADPAGGVPQQLLPHMHLVSNYRYPLMTTLNPETAIEYLISAPKVVRELQTVHWMFLDGPPDGTVMLVWQPLNHLGTNFASDGYVWADVEQHFQTEMKGYTLELFLQRCGYHPPNEPVATHCRKRYRLTPSKNPNNANVPPCDPSLWIIHYSKTPNMDQIPSNRIHITPQMQNILHQRRFLQSQGQLVRKEFMLHDRNSWPTINLPPQVGQQNFVPQGAPYANPHLARQQPGPFYQPQPGQNIPGPQGKSSRASRAPAGAAMANAAGPDISLEEEEVSTGDMLDTITPRDISKMRYRHHHEWMDEIFGSPYSVKQIMPVDLGLGRKGELESLTSGFFDAPTGPSLSQKELTAPGQPGKLEAGKAEEFAKAVEKKVADVTADIEKMNKRHAKRLEKMKRITALKEAELALRDAYIDPDDVGSEFWRIEGHLDTSTREESPPIEYTDTGPRTKVDDIISNIEKTLGKSVVPIKEVSCIDKGGLQERVEPAKPVGGDVDMGGTTSGVAQYDGAADSAQQQHLSAATSAGPAAIPAPAPAVQQTQTEKPPAPTTSATTQQPSAPGTSAPAAPSKPDASGDVEMGGVEAQNAPASTGQETGDWVMVNKEDNAPKDSTSAAPATNEGSNKPASTEPSGGATAATSTGTPAGNTDLAESSALETSNFDDATGFSHIDSAGDALAVYSEQNDGLGLGDLDNSAFGEAFHASEAERGEHHDNEEIS</sequence>
<dbReference type="Pfam" id="PF08549">
    <property type="entry name" value="SWI-SNF_Ssr4_N"/>
    <property type="match status" value="1"/>
</dbReference>
<dbReference type="OrthoDB" id="5321006at2759"/>
<feature type="compositionally biased region" description="Low complexity" evidence="1">
    <location>
        <begin position="521"/>
        <end position="531"/>
    </location>
</feature>
<dbReference type="EMBL" id="PDNB01000113">
    <property type="protein sequence ID" value="PGH06935.1"/>
    <property type="molecule type" value="Genomic_DNA"/>
</dbReference>
<dbReference type="Proteomes" id="UP000223968">
    <property type="component" value="Unassembled WGS sequence"/>
</dbReference>
<evidence type="ECO:0000259" key="2">
    <source>
        <dbReference type="Pfam" id="PF08549"/>
    </source>
</evidence>
<name>A0A2B7XDB3_9EURO</name>
<dbReference type="InterPro" id="IPR013859">
    <property type="entry name" value="Ssr4_N"/>
</dbReference>
<protein>
    <recommendedName>
        <fullName evidence="6">DUF1750-domain-containing protein</fullName>
    </recommendedName>
</protein>
<feature type="compositionally biased region" description="Low complexity" evidence="1">
    <location>
        <begin position="626"/>
        <end position="645"/>
    </location>
</feature>
<gene>
    <name evidence="4" type="ORF">AJ79_06408</name>
</gene>
<accession>A0A2B7XDB3</accession>
<reference evidence="4 5" key="1">
    <citation type="submission" date="2017-10" db="EMBL/GenBank/DDBJ databases">
        <title>Comparative genomics in systemic dimorphic fungi from Ajellomycetaceae.</title>
        <authorList>
            <person name="Munoz J.F."/>
            <person name="Mcewen J.G."/>
            <person name="Clay O.K."/>
            <person name="Cuomo C.A."/>
        </authorList>
    </citation>
    <scope>NUCLEOTIDE SEQUENCE [LARGE SCALE GENOMIC DNA]</scope>
    <source>
        <strain evidence="4 5">UAMH5409</strain>
    </source>
</reference>
<organism evidence="4 5">
    <name type="scientific">Helicocarpus griseus UAMH5409</name>
    <dbReference type="NCBI Taxonomy" id="1447875"/>
    <lineage>
        <taxon>Eukaryota</taxon>
        <taxon>Fungi</taxon>
        <taxon>Dikarya</taxon>
        <taxon>Ascomycota</taxon>
        <taxon>Pezizomycotina</taxon>
        <taxon>Eurotiomycetes</taxon>
        <taxon>Eurotiomycetidae</taxon>
        <taxon>Onygenales</taxon>
        <taxon>Ajellomycetaceae</taxon>
        <taxon>Helicocarpus</taxon>
    </lineage>
</organism>
<dbReference type="InterPro" id="IPR046464">
    <property type="entry name" value="SWI-SNF_Ssr4_C"/>
</dbReference>
<evidence type="ECO:0000256" key="1">
    <source>
        <dbReference type="SAM" id="MobiDB-lite"/>
    </source>
</evidence>
<feature type="compositionally biased region" description="Low complexity" evidence="1">
    <location>
        <begin position="229"/>
        <end position="264"/>
    </location>
</feature>
<feature type="region of interest" description="Disordered" evidence="1">
    <location>
        <begin position="210"/>
        <end position="264"/>
    </location>
</feature>
<evidence type="ECO:0000313" key="5">
    <source>
        <dbReference type="Proteomes" id="UP000223968"/>
    </source>
</evidence>